<dbReference type="Proteomes" id="UP001331561">
    <property type="component" value="Unassembled WGS sequence"/>
</dbReference>
<evidence type="ECO:0000313" key="2">
    <source>
        <dbReference type="EMBL" id="MEC5387259.1"/>
    </source>
</evidence>
<proteinExistence type="predicted"/>
<organism evidence="2 3">
    <name type="scientific">Uliginosibacterium silvisoli</name>
    <dbReference type="NCBI Taxonomy" id="3114758"/>
    <lineage>
        <taxon>Bacteria</taxon>
        <taxon>Pseudomonadati</taxon>
        <taxon>Pseudomonadota</taxon>
        <taxon>Betaproteobacteria</taxon>
        <taxon>Rhodocyclales</taxon>
        <taxon>Zoogloeaceae</taxon>
        <taxon>Uliginosibacterium</taxon>
    </lineage>
</organism>
<gene>
    <name evidence="2" type="ORF">VVD49_16130</name>
</gene>
<reference evidence="2 3" key="1">
    <citation type="submission" date="2024-01" db="EMBL/GenBank/DDBJ databases">
        <title>Uliginosibacterium soil sp. nov.</title>
        <authorList>
            <person name="Lv Y."/>
        </authorList>
    </citation>
    <scope>NUCLEOTIDE SEQUENCE [LARGE SCALE GENOMIC DNA]</scope>
    <source>
        <strain evidence="2 3">H3</strain>
    </source>
</reference>
<evidence type="ECO:0000313" key="3">
    <source>
        <dbReference type="Proteomes" id="UP001331561"/>
    </source>
</evidence>
<protein>
    <submittedName>
        <fullName evidence="2">DUF2249 domain-containing protein</fullName>
    </submittedName>
</protein>
<comment type="caution">
    <text evidence="2">The sequence shown here is derived from an EMBL/GenBank/DDBJ whole genome shotgun (WGS) entry which is preliminary data.</text>
</comment>
<name>A0ABU6K6K8_9RHOO</name>
<dbReference type="InterPro" id="IPR018720">
    <property type="entry name" value="DUF2249"/>
</dbReference>
<dbReference type="EMBL" id="JAYXHS010000003">
    <property type="protein sequence ID" value="MEC5387259.1"/>
    <property type="molecule type" value="Genomic_DNA"/>
</dbReference>
<dbReference type="Pfam" id="PF10006">
    <property type="entry name" value="DUF2249"/>
    <property type="match status" value="1"/>
</dbReference>
<dbReference type="RefSeq" id="WP_327600235.1">
    <property type="nucleotide sequence ID" value="NZ_JAYXHS010000003.1"/>
</dbReference>
<keyword evidence="3" id="KW-1185">Reference proteome</keyword>
<evidence type="ECO:0000259" key="1">
    <source>
        <dbReference type="Pfam" id="PF10006"/>
    </source>
</evidence>
<accession>A0ABU6K6K8</accession>
<feature type="domain" description="DUF2249" evidence="1">
    <location>
        <begin position="11"/>
        <end position="80"/>
    </location>
</feature>
<sequence>MSETFPSIAVTLDVRAIQPRERHPLIFGIFEALPPGQALLLTNDHDPKPLYYQFEAESKGQFSWDYVSRGPEVWQVRIGRQPAGKAEPSSCCGSCN</sequence>